<dbReference type="GO" id="GO:0005783">
    <property type="term" value="C:endoplasmic reticulum"/>
    <property type="evidence" value="ECO:0007669"/>
    <property type="project" value="UniProtKB-SubCell"/>
</dbReference>
<keyword evidence="8" id="KW-1185">Reference proteome</keyword>
<dbReference type="GO" id="GO:0006694">
    <property type="term" value="P:steroid biosynthetic process"/>
    <property type="evidence" value="ECO:0007669"/>
    <property type="project" value="UniProtKB-KW"/>
</dbReference>
<keyword evidence="4" id="KW-0560">Oxidoreductase</keyword>
<accession>A0A9D3TG65</accession>
<evidence type="ECO:0000313" key="8">
    <source>
        <dbReference type="Proteomes" id="UP001046870"/>
    </source>
</evidence>
<dbReference type="PRINTS" id="PR00080">
    <property type="entry name" value="SDRFAMILY"/>
</dbReference>
<dbReference type="PROSITE" id="PS00061">
    <property type="entry name" value="ADH_SHORT"/>
    <property type="match status" value="1"/>
</dbReference>
<comment type="subcellular location">
    <subcellularLocation>
        <location evidence="1">Endoplasmic reticulum</location>
    </subcellularLocation>
</comment>
<comment type="caution">
    <text evidence="7">The sequence shown here is derived from an EMBL/GenBank/DDBJ whole genome shotgun (WGS) entry which is preliminary data.</text>
</comment>
<dbReference type="OrthoDB" id="5545019at2759"/>
<evidence type="ECO:0000256" key="1">
    <source>
        <dbReference type="ARBA" id="ARBA00004240"/>
    </source>
</evidence>
<keyword evidence="3" id="KW-0752">Steroid biosynthesis</keyword>
<dbReference type="InterPro" id="IPR036291">
    <property type="entry name" value="NAD(P)-bd_dom_sf"/>
</dbReference>
<evidence type="ECO:0000256" key="6">
    <source>
        <dbReference type="SAM" id="Phobius"/>
    </source>
</evidence>
<dbReference type="InterPro" id="IPR002347">
    <property type="entry name" value="SDR_fam"/>
</dbReference>
<protein>
    <recommendedName>
        <fullName evidence="9">Testosterone 17-beta-dehydrogenase 3</fullName>
    </recommendedName>
</protein>
<evidence type="ECO:0000256" key="2">
    <source>
        <dbReference type="ARBA" id="ARBA00022857"/>
    </source>
</evidence>
<dbReference type="AlphaFoldDB" id="A0A9D3TG65"/>
<name>A0A9D3TG65_MEGAT</name>
<evidence type="ECO:0000256" key="3">
    <source>
        <dbReference type="ARBA" id="ARBA00022955"/>
    </source>
</evidence>
<keyword evidence="6" id="KW-0472">Membrane</keyword>
<dbReference type="Proteomes" id="UP001046870">
    <property type="component" value="Chromosome 4"/>
</dbReference>
<dbReference type="CDD" id="cd05356">
    <property type="entry name" value="17beta-HSD1_like_SDR_c"/>
    <property type="match status" value="1"/>
</dbReference>
<dbReference type="Gene3D" id="3.40.50.720">
    <property type="entry name" value="NAD(P)-binding Rossmann-like Domain"/>
    <property type="match status" value="1"/>
</dbReference>
<dbReference type="SUPFAM" id="SSF51735">
    <property type="entry name" value="NAD(P)-binding Rossmann-fold domains"/>
    <property type="match status" value="1"/>
</dbReference>
<evidence type="ECO:0000256" key="5">
    <source>
        <dbReference type="RuleBase" id="RU000363"/>
    </source>
</evidence>
<dbReference type="Pfam" id="PF00106">
    <property type="entry name" value="adh_short"/>
    <property type="match status" value="1"/>
</dbReference>
<dbReference type="EMBL" id="JAFDVH010000004">
    <property type="protein sequence ID" value="KAG7481212.1"/>
    <property type="molecule type" value="Genomic_DNA"/>
</dbReference>
<evidence type="ECO:0000313" key="7">
    <source>
        <dbReference type="EMBL" id="KAG7481212.1"/>
    </source>
</evidence>
<keyword evidence="6" id="KW-1133">Transmembrane helix</keyword>
<comment type="similarity">
    <text evidence="5">Belongs to the short-chain dehydrogenases/reductases (SDR) family.</text>
</comment>
<evidence type="ECO:0008006" key="9">
    <source>
        <dbReference type="Google" id="ProtNLM"/>
    </source>
</evidence>
<dbReference type="InterPro" id="IPR051019">
    <property type="entry name" value="VLCFA-Steroid_DH"/>
</dbReference>
<proteinExistence type="inferred from homology"/>
<gene>
    <name evidence="7" type="ORF">MATL_G00064170</name>
</gene>
<keyword evidence="3" id="KW-0444">Lipid biosynthesis</keyword>
<dbReference type="PRINTS" id="PR00081">
    <property type="entry name" value="GDHRDH"/>
</dbReference>
<reference evidence="7" key="1">
    <citation type="submission" date="2021-01" db="EMBL/GenBank/DDBJ databases">
        <authorList>
            <person name="Zahm M."/>
            <person name="Roques C."/>
            <person name="Cabau C."/>
            <person name="Klopp C."/>
            <person name="Donnadieu C."/>
            <person name="Jouanno E."/>
            <person name="Lampietro C."/>
            <person name="Louis A."/>
            <person name="Herpin A."/>
            <person name="Echchiki A."/>
            <person name="Berthelot C."/>
            <person name="Parey E."/>
            <person name="Roest-Crollius H."/>
            <person name="Braasch I."/>
            <person name="Postlethwait J."/>
            <person name="Bobe J."/>
            <person name="Montfort J."/>
            <person name="Bouchez O."/>
            <person name="Begum T."/>
            <person name="Mejri S."/>
            <person name="Adams A."/>
            <person name="Chen W.-J."/>
            <person name="Guiguen Y."/>
        </authorList>
    </citation>
    <scope>NUCLEOTIDE SEQUENCE</scope>
    <source>
        <strain evidence="7">YG-15Mar2019-1</strain>
        <tissue evidence="7">Brain</tissue>
    </source>
</reference>
<sequence>MDSVELFLVSVGALVTLFYAMKLVGLLKMLFPKTWYPLPKSFFTSLGEWAVITGGSDGIGKVYALELAKRGLDVVIISRSVEKLERAAKEIGDSTGRKVKVMTADFTEDDIYERIERNLQDLNVAVLVNNVGVLPCRIPCKFLDTKDLEQKITKLINCNVKGLVKMCKIVLPGMQKRGKGLILNISSGVAYIPCPLYTMYGATKTFVERFSRGLQAEYRSKGIIIQTVTPFGVSTAMTGYQKPNMITFTAEDFVRTSLNYVAAGDRTHGTVSHQILGWIIQAIPIQILHSEVMQERLLEYMNQRVNASLNRSCAD</sequence>
<feature type="transmembrane region" description="Helical" evidence="6">
    <location>
        <begin position="6"/>
        <end position="31"/>
    </location>
</feature>
<dbReference type="InterPro" id="IPR020904">
    <property type="entry name" value="Sc_DH/Rdtase_CS"/>
</dbReference>
<dbReference type="GO" id="GO:0047045">
    <property type="term" value="F:testosterone dehydrogenase (NADP+) activity"/>
    <property type="evidence" value="ECO:0007669"/>
    <property type="project" value="TreeGrafter"/>
</dbReference>
<keyword evidence="3" id="KW-0443">Lipid metabolism</keyword>
<dbReference type="FunFam" id="3.40.50.720:FF:000137">
    <property type="entry name" value="Hydroxysteroid (17-beta) dehydrogenase 3"/>
    <property type="match status" value="1"/>
</dbReference>
<organism evidence="7 8">
    <name type="scientific">Megalops atlanticus</name>
    <name type="common">Tarpon</name>
    <name type="synonym">Clupea gigantea</name>
    <dbReference type="NCBI Taxonomy" id="7932"/>
    <lineage>
        <taxon>Eukaryota</taxon>
        <taxon>Metazoa</taxon>
        <taxon>Chordata</taxon>
        <taxon>Craniata</taxon>
        <taxon>Vertebrata</taxon>
        <taxon>Euteleostomi</taxon>
        <taxon>Actinopterygii</taxon>
        <taxon>Neopterygii</taxon>
        <taxon>Teleostei</taxon>
        <taxon>Elopiformes</taxon>
        <taxon>Megalopidae</taxon>
        <taxon>Megalops</taxon>
    </lineage>
</organism>
<keyword evidence="2" id="KW-0521">NADP</keyword>
<evidence type="ECO:0000256" key="4">
    <source>
        <dbReference type="ARBA" id="ARBA00023002"/>
    </source>
</evidence>
<dbReference type="PANTHER" id="PTHR43899">
    <property type="entry name" value="RH59310P"/>
    <property type="match status" value="1"/>
</dbReference>
<keyword evidence="6" id="KW-0812">Transmembrane</keyword>
<dbReference type="PIRSF" id="PIRSF000126">
    <property type="entry name" value="11-beta-HSD1"/>
    <property type="match status" value="1"/>
</dbReference>
<dbReference type="PANTHER" id="PTHR43899:SF7">
    <property type="entry name" value="17-BETA-HYDROXYSTEROID DEHYDROGENASE TYPE 3"/>
    <property type="match status" value="1"/>
</dbReference>